<evidence type="ECO:0000256" key="9">
    <source>
        <dbReference type="ARBA" id="ARBA00023012"/>
    </source>
</evidence>
<keyword evidence="4" id="KW-0597">Phosphoprotein</keyword>
<keyword evidence="9" id="KW-0902">Two-component regulatory system</keyword>
<dbReference type="CDD" id="cd06225">
    <property type="entry name" value="HAMP"/>
    <property type="match status" value="1"/>
</dbReference>
<evidence type="ECO:0000256" key="4">
    <source>
        <dbReference type="ARBA" id="ARBA00022553"/>
    </source>
</evidence>
<feature type="transmembrane region" description="Helical" evidence="11">
    <location>
        <begin position="203"/>
        <end position="225"/>
    </location>
</feature>
<evidence type="ECO:0000313" key="14">
    <source>
        <dbReference type="EMBL" id="KXL52652.1"/>
    </source>
</evidence>
<protein>
    <recommendedName>
        <fullName evidence="3">histidine kinase</fullName>
        <ecNumber evidence="3">2.7.13.3</ecNumber>
    </recommendedName>
</protein>
<dbReference type="Proteomes" id="UP000070539">
    <property type="component" value="Unassembled WGS sequence"/>
</dbReference>
<dbReference type="SMART" id="SM00388">
    <property type="entry name" value="HisKA"/>
    <property type="match status" value="1"/>
</dbReference>
<dbReference type="EMBL" id="LRVM01000006">
    <property type="protein sequence ID" value="KXL52652.1"/>
    <property type="molecule type" value="Genomic_DNA"/>
</dbReference>
<evidence type="ECO:0000256" key="2">
    <source>
        <dbReference type="ARBA" id="ARBA00004370"/>
    </source>
</evidence>
<dbReference type="FunFam" id="1.10.287.130:FF:000001">
    <property type="entry name" value="Two-component sensor histidine kinase"/>
    <property type="match status" value="1"/>
</dbReference>
<dbReference type="PROSITE" id="PS50109">
    <property type="entry name" value="HIS_KIN"/>
    <property type="match status" value="1"/>
</dbReference>
<feature type="domain" description="HAMP" evidence="13">
    <location>
        <begin position="227"/>
        <end position="280"/>
    </location>
</feature>
<dbReference type="SUPFAM" id="SSF55874">
    <property type="entry name" value="ATPase domain of HSP90 chaperone/DNA topoisomerase II/histidine kinase"/>
    <property type="match status" value="1"/>
</dbReference>
<dbReference type="SUPFAM" id="SSF47384">
    <property type="entry name" value="Homodimeric domain of signal transducing histidine kinase"/>
    <property type="match status" value="1"/>
</dbReference>
<dbReference type="InterPro" id="IPR004358">
    <property type="entry name" value="Sig_transdc_His_kin-like_C"/>
</dbReference>
<keyword evidence="5 14" id="KW-0808">Transferase</keyword>
<evidence type="ECO:0000256" key="5">
    <source>
        <dbReference type="ARBA" id="ARBA00022679"/>
    </source>
</evidence>
<dbReference type="InterPro" id="IPR050428">
    <property type="entry name" value="TCS_sensor_his_kinase"/>
</dbReference>
<dbReference type="PRINTS" id="PR00344">
    <property type="entry name" value="BCTRLSENSOR"/>
</dbReference>
<dbReference type="AlphaFoldDB" id="A0A136WDQ4"/>
<organism evidence="14 15">
    <name type="scientific">Anaerotignum neopropionicum</name>
    <dbReference type="NCBI Taxonomy" id="36847"/>
    <lineage>
        <taxon>Bacteria</taxon>
        <taxon>Bacillati</taxon>
        <taxon>Bacillota</taxon>
        <taxon>Clostridia</taxon>
        <taxon>Lachnospirales</taxon>
        <taxon>Anaerotignaceae</taxon>
        <taxon>Anaerotignum</taxon>
    </lineage>
</organism>
<evidence type="ECO:0000313" key="15">
    <source>
        <dbReference type="Proteomes" id="UP000070539"/>
    </source>
</evidence>
<evidence type="ECO:0000256" key="6">
    <source>
        <dbReference type="ARBA" id="ARBA00022692"/>
    </source>
</evidence>
<name>A0A136WDQ4_9FIRM</name>
<dbReference type="Pfam" id="PF00512">
    <property type="entry name" value="HisKA"/>
    <property type="match status" value="1"/>
</dbReference>
<comment type="subcellular location">
    <subcellularLocation>
        <location evidence="2">Membrane</location>
    </subcellularLocation>
</comment>
<evidence type="ECO:0000256" key="1">
    <source>
        <dbReference type="ARBA" id="ARBA00000085"/>
    </source>
</evidence>
<dbReference type="SUPFAM" id="SSF158472">
    <property type="entry name" value="HAMP domain-like"/>
    <property type="match status" value="1"/>
</dbReference>
<dbReference type="SMART" id="SM00387">
    <property type="entry name" value="HATPase_c"/>
    <property type="match status" value="1"/>
</dbReference>
<sequence length="515" mass="58111">MSKKNKKTIFGSFRHMSIARKITLMYGGIFSFSLFIISLFMTLNITAIQQHTIRRELTATISNIEAYLTQGGKLSNDALQDLLDNKYVEVSVFSEGEGGYYYSHFGGAGTFPSQPSDSNLQGLDEHFGEEDELTEERLRAFAKDGFKISIQKEGEGNCTEYILENSKRQQLMVISAVVSTDSGLYRVEAFKLFGFNSNFLKGFIVKLATIDFIGIFCAFLIGLYISRRMLQPVEAIRSAAERITIEDLSQRIETDGPDDEMKELTVTFNSMIDRLENSFQRQNQFISDASHELRTPISVIQGYANLINRWGKSDPDILQESIDSILSETEHMSALIRKLLFLAKGDQNRMLVQKKVVSLNEVAGEIVRELEVLEVHRQILFEGKDKAEVWADPDLLKQLLWIYAENALKYTKEGGVITIRVWKDKKNAFVSVGDDGVGITQEHLPRIFDRFYRVDPSRNKGISGTGLGLSIAKWIIDSHLGQIFVESKAGEGTTFINQFPLTGKPKKEAPKKDSQ</sequence>
<keyword evidence="6 11" id="KW-0812">Transmembrane</keyword>
<dbReference type="GO" id="GO:0000155">
    <property type="term" value="F:phosphorelay sensor kinase activity"/>
    <property type="evidence" value="ECO:0007669"/>
    <property type="project" value="InterPro"/>
</dbReference>
<gene>
    <name evidence="14" type="primary">arlS</name>
    <name evidence="14" type="ORF">CLNEO_20610</name>
</gene>
<dbReference type="InterPro" id="IPR005467">
    <property type="entry name" value="His_kinase_dom"/>
</dbReference>
<dbReference type="Gene3D" id="1.10.287.130">
    <property type="match status" value="1"/>
</dbReference>
<dbReference type="GO" id="GO:0005886">
    <property type="term" value="C:plasma membrane"/>
    <property type="evidence" value="ECO:0007669"/>
    <property type="project" value="TreeGrafter"/>
</dbReference>
<keyword evidence="15" id="KW-1185">Reference proteome</keyword>
<dbReference type="Gene3D" id="3.30.565.10">
    <property type="entry name" value="Histidine kinase-like ATPase, C-terminal domain"/>
    <property type="match status" value="1"/>
</dbReference>
<evidence type="ECO:0000259" key="12">
    <source>
        <dbReference type="PROSITE" id="PS50109"/>
    </source>
</evidence>
<keyword evidence="10 11" id="KW-0472">Membrane</keyword>
<dbReference type="InterPro" id="IPR036890">
    <property type="entry name" value="HATPase_C_sf"/>
</dbReference>
<comment type="caution">
    <text evidence="14">The sequence shown here is derived from an EMBL/GenBank/DDBJ whole genome shotgun (WGS) entry which is preliminary data.</text>
</comment>
<dbReference type="CDD" id="cd00082">
    <property type="entry name" value="HisKA"/>
    <property type="match status" value="1"/>
</dbReference>
<dbReference type="Pfam" id="PF02518">
    <property type="entry name" value="HATPase_c"/>
    <property type="match status" value="1"/>
</dbReference>
<feature type="transmembrane region" description="Helical" evidence="11">
    <location>
        <begin position="21"/>
        <end position="43"/>
    </location>
</feature>
<evidence type="ECO:0000256" key="3">
    <source>
        <dbReference type="ARBA" id="ARBA00012438"/>
    </source>
</evidence>
<dbReference type="EC" id="2.7.13.3" evidence="3"/>
<dbReference type="FunFam" id="3.30.565.10:FF:000006">
    <property type="entry name" value="Sensor histidine kinase WalK"/>
    <property type="match status" value="1"/>
</dbReference>
<dbReference type="SMART" id="SM00304">
    <property type="entry name" value="HAMP"/>
    <property type="match status" value="1"/>
</dbReference>
<reference evidence="14 15" key="1">
    <citation type="submission" date="2016-01" db="EMBL/GenBank/DDBJ databases">
        <title>Genome sequence of Clostridium neopropionicum X4, DSM-3847.</title>
        <authorList>
            <person name="Poehlein A."/>
            <person name="Beck M.H."/>
            <person name="Bengelsdorf F.R."/>
            <person name="Daniel R."/>
            <person name="Duerre P."/>
        </authorList>
    </citation>
    <scope>NUCLEOTIDE SEQUENCE [LARGE SCALE GENOMIC DNA]</scope>
    <source>
        <strain evidence="14 15">DSM-3847</strain>
    </source>
</reference>
<evidence type="ECO:0000256" key="10">
    <source>
        <dbReference type="ARBA" id="ARBA00023136"/>
    </source>
</evidence>
<dbReference type="InterPro" id="IPR003594">
    <property type="entry name" value="HATPase_dom"/>
</dbReference>
<dbReference type="PROSITE" id="PS50885">
    <property type="entry name" value="HAMP"/>
    <property type="match status" value="1"/>
</dbReference>
<comment type="catalytic activity">
    <reaction evidence="1">
        <text>ATP + protein L-histidine = ADP + protein N-phospho-L-histidine.</text>
        <dbReference type="EC" id="2.7.13.3"/>
    </reaction>
</comment>
<evidence type="ECO:0000256" key="11">
    <source>
        <dbReference type="SAM" id="Phobius"/>
    </source>
</evidence>
<feature type="domain" description="Histidine kinase" evidence="12">
    <location>
        <begin position="288"/>
        <end position="503"/>
    </location>
</feature>
<dbReference type="OrthoDB" id="9786919at2"/>
<dbReference type="CDD" id="cd00075">
    <property type="entry name" value="HATPase"/>
    <property type="match status" value="1"/>
</dbReference>
<evidence type="ECO:0000256" key="7">
    <source>
        <dbReference type="ARBA" id="ARBA00022777"/>
    </source>
</evidence>
<keyword evidence="7 14" id="KW-0418">Kinase</keyword>
<dbReference type="RefSeq" id="WP_066088446.1">
    <property type="nucleotide sequence ID" value="NZ_LRVM01000006.1"/>
</dbReference>
<dbReference type="STRING" id="36847.CLNEO_20610"/>
<dbReference type="Pfam" id="PF00672">
    <property type="entry name" value="HAMP"/>
    <property type="match status" value="1"/>
</dbReference>
<accession>A0A136WDQ4</accession>
<dbReference type="InterPro" id="IPR036097">
    <property type="entry name" value="HisK_dim/P_sf"/>
</dbReference>
<evidence type="ECO:0000259" key="13">
    <source>
        <dbReference type="PROSITE" id="PS50885"/>
    </source>
</evidence>
<dbReference type="PANTHER" id="PTHR45436">
    <property type="entry name" value="SENSOR HISTIDINE KINASE YKOH"/>
    <property type="match status" value="1"/>
</dbReference>
<proteinExistence type="predicted"/>
<dbReference type="Gene3D" id="6.10.340.10">
    <property type="match status" value="1"/>
</dbReference>
<keyword evidence="8 11" id="KW-1133">Transmembrane helix</keyword>
<dbReference type="InterPro" id="IPR003660">
    <property type="entry name" value="HAMP_dom"/>
</dbReference>
<evidence type="ECO:0000256" key="8">
    <source>
        <dbReference type="ARBA" id="ARBA00022989"/>
    </source>
</evidence>
<dbReference type="PANTHER" id="PTHR45436:SF5">
    <property type="entry name" value="SENSOR HISTIDINE KINASE TRCS"/>
    <property type="match status" value="1"/>
</dbReference>
<dbReference type="InterPro" id="IPR003661">
    <property type="entry name" value="HisK_dim/P_dom"/>
</dbReference>
<dbReference type="PATRIC" id="fig|36847.3.peg.2422"/>